<dbReference type="InterPro" id="IPR019494">
    <property type="entry name" value="FIST_C"/>
</dbReference>
<evidence type="ECO:0000313" key="4">
    <source>
        <dbReference type="Proteomes" id="UP001232992"/>
    </source>
</evidence>
<name>A0ABT7C2U5_9CYAN</name>
<evidence type="ECO:0000259" key="1">
    <source>
        <dbReference type="SMART" id="SM00897"/>
    </source>
</evidence>
<dbReference type="Proteomes" id="UP001232992">
    <property type="component" value="Unassembled WGS sequence"/>
</dbReference>
<dbReference type="InterPro" id="IPR013702">
    <property type="entry name" value="FIST_domain_N"/>
</dbReference>
<organism evidence="3 4">
    <name type="scientific">Roseofilum casamattae BLCC-M143</name>
    <dbReference type="NCBI Taxonomy" id="3022442"/>
    <lineage>
        <taxon>Bacteria</taxon>
        <taxon>Bacillati</taxon>
        <taxon>Cyanobacteriota</taxon>
        <taxon>Cyanophyceae</taxon>
        <taxon>Desertifilales</taxon>
        <taxon>Desertifilaceae</taxon>
        <taxon>Roseofilum</taxon>
        <taxon>Roseofilum casamattae</taxon>
    </lineage>
</organism>
<dbReference type="PANTHER" id="PTHR40252">
    <property type="entry name" value="BLR0328 PROTEIN"/>
    <property type="match status" value="1"/>
</dbReference>
<keyword evidence="4" id="KW-1185">Reference proteome</keyword>
<dbReference type="Pfam" id="PF08495">
    <property type="entry name" value="FIST"/>
    <property type="match status" value="1"/>
</dbReference>
<evidence type="ECO:0000313" key="3">
    <source>
        <dbReference type="EMBL" id="MDJ1185740.1"/>
    </source>
</evidence>
<dbReference type="SMART" id="SM01204">
    <property type="entry name" value="FIST_C"/>
    <property type="match status" value="1"/>
</dbReference>
<accession>A0ABT7C2U5</accession>
<comment type="caution">
    <text evidence="3">The sequence shown here is derived from an EMBL/GenBank/DDBJ whole genome shotgun (WGS) entry which is preliminary data.</text>
</comment>
<dbReference type="RefSeq" id="WP_283760380.1">
    <property type="nucleotide sequence ID" value="NZ_JAQOSQ010000047.1"/>
</dbReference>
<dbReference type="PANTHER" id="PTHR40252:SF2">
    <property type="entry name" value="BLR0328 PROTEIN"/>
    <property type="match status" value="1"/>
</dbReference>
<proteinExistence type="predicted"/>
<dbReference type="EMBL" id="JAQOSQ010000047">
    <property type="protein sequence ID" value="MDJ1185740.1"/>
    <property type="molecule type" value="Genomic_DNA"/>
</dbReference>
<feature type="domain" description="FIST" evidence="1">
    <location>
        <begin position="33"/>
        <end position="227"/>
    </location>
</feature>
<reference evidence="3 4" key="1">
    <citation type="submission" date="2023-01" db="EMBL/GenBank/DDBJ databases">
        <title>Novel diversity within Roseofilum (Cyanobacteria; Desertifilaceae) from marine benthic mats with descriptions of four novel species.</title>
        <authorList>
            <person name="Wang Y."/>
            <person name="Berthold D.E."/>
            <person name="Hu J."/>
            <person name="Lefler F.W."/>
            <person name="Laughinghouse H.D. IV."/>
        </authorList>
    </citation>
    <scope>NUCLEOTIDE SEQUENCE [LARGE SCALE GENOMIC DNA]</scope>
    <source>
        <strain evidence="3 4">BLCC-M143</strain>
    </source>
</reference>
<sequence length="384" mass="41685">MFKAFIGHSNDPDSAMAIAEVVEECKHSLAGQMPQAGILFTAIDHDHAAIVQQIQLAFPGIELIGGTTNGELSSVLQFQQDSLTLMLFVADRIKISAGVGYNASKNPARAARDAIAEARGKNDDSPKLCLTFPESLTCSGAEILQGLQESLGNEIPIVGGGTADDNTLDRTYQFCGDRVLSDAVPVLLFFGDIMVSHGVASGWEPITPKSRVTKAQSNVVYEIEGRRALDFYQEYLSKDKFVTGHMTHPLAVVEEDRYYMRSLSSYDLESGSVSFFADIPDRSMVQITYASRENVLAASAASLQEALSNYPGVQPTAALLVSCAARRRLLGTLASQEYQLIENHLPQGLPCCGFYAYGEIAPLKQQSQTKFHNQTFVTLLIGES</sequence>
<protein>
    <submittedName>
        <fullName evidence="3">FIST N-terminal domain-containing protein</fullName>
    </submittedName>
</protein>
<dbReference type="SMART" id="SM00897">
    <property type="entry name" value="FIST"/>
    <property type="match status" value="1"/>
</dbReference>
<feature type="domain" description="FIST C-domain" evidence="2">
    <location>
        <begin position="228"/>
        <end position="363"/>
    </location>
</feature>
<evidence type="ECO:0000259" key="2">
    <source>
        <dbReference type="SMART" id="SM01204"/>
    </source>
</evidence>
<gene>
    <name evidence="3" type="ORF">PMH09_21385</name>
</gene>
<dbReference type="Pfam" id="PF10442">
    <property type="entry name" value="FIST_C"/>
    <property type="match status" value="1"/>
</dbReference>